<dbReference type="EMBL" id="JABTTQ020002495">
    <property type="protein sequence ID" value="KAK6123677.1"/>
    <property type="molecule type" value="Genomic_DNA"/>
</dbReference>
<dbReference type="PANTHER" id="PTHR23111:SF40">
    <property type="entry name" value="RNA-BINDING PROTEIN INVOLVED IN HETEROCHROMATIN ASSEMBLY-RELATED"/>
    <property type="match status" value="1"/>
</dbReference>
<evidence type="ECO:0000256" key="3">
    <source>
        <dbReference type="ARBA" id="ARBA00022833"/>
    </source>
</evidence>
<dbReference type="InterPro" id="IPR036443">
    <property type="entry name" value="Znf_RanBP2_sf"/>
</dbReference>
<organism evidence="7 8">
    <name type="scientific">Rehmannia glutinosa</name>
    <name type="common">Chinese foxglove</name>
    <dbReference type="NCBI Taxonomy" id="99300"/>
    <lineage>
        <taxon>Eukaryota</taxon>
        <taxon>Viridiplantae</taxon>
        <taxon>Streptophyta</taxon>
        <taxon>Embryophyta</taxon>
        <taxon>Tracheophyta</taxon>
        <taxon>Spermatophyta</taxon>
        <taxon>Magnoliopsida</taxon>
        <taxon>eudicotyledons</taxon>
        <taxon>Gunneridae</taxon>
        <taxon>Pentapetalae</taxon>
        <taxon>asterids</taxon>
        <taxon>lamiids</taxon>
        <taxon>Lamiales</taxon>
        <taxon>Orobanchaceae</taxon>
        <taxon>Rehmannieae</taxon>
        <taxon>Rehmannia</taxon>
    </lineage>
</organism>
<feature type="compositionally biased region" description="Basic and acidic residues" evidence="5">
    <location>
        <begin position="238"/>
        <end position="248"/>
    </location>
</feature>
<dbReference type="Proteomes" id="UP001318860">
    <property type="component" value="Unassembled WGS sequence"/>
</dbReference>
<comment type="caution">
    <text evidence="7">The sequence shown here is derived from an EMBL/GenBank/DDBJ whole genome shotgun (WGS) entry which is preliminary data.</text>
</comment>
<keyword evidence="1" id="KW-0479">Metal-binding</keyword>
<feature type="domain" description="RanBP2-type" evidence="6">
    <location>
        <begin position="313"/>
        <end position="342"/>
    </location>
</feature>
<dbReference type="PROSITE" id="PS01358">
    <property type="entry name" value="ZF_RANBP2_1"/>
    <property type="match status" value="2"/>
</dbReference>
<name>A0ABR0UM80_REHGL</name>
<keyword evidence="8" id="KW-1185">Reference proteome</keyword>
<dbReference type="PROSITE" id="PS50199">
    <property type="entry name" value="ZF_RANBP2_2"/>
    <property type="match status" value="2"/>
</dbReference>
<evidence type="ECO:0000256" key="2">
    <source>
        <dbReference type="ARBA" id="ARBA00022771"/>
    </source>
</evidence>
<sequence length="426" mass="47619">MGRLTTRFSHGPSILRNSCNSSHIPPLKVNKFCLVPSLRFKRNSSSALTLDSESSTLTTDSSAVFAHPWPEWVNFVDRLKTKGYITQNAALSENDGGADNEGVAVYTEMKLVKDACLSFARDRYDIFKSLSTQDIQTVVEKGCPNLFRKSVNSAKRLRAYLELVEGDVCSSCNLRGSCDRAYVMLIDSEAAARTVDVVRILLLYALDPLVISGEGKPPGRELVESSARKLLSQLVELGETHPDPDLPKPAKVTSQGKKQSLNSAVNRSSKNVEMKQGDWACSKCNFMNFAKNRRCRSCGHDTPKSRGVDEEMKTGDWICPGCNFMNFARNIRCLKCKVEGPKRVSVDEVERKKEIGTALNKVANREETRPVRVCSFVNFASNRQCFRCQEQRPQRQLKPGEWECPGCDFLNFSRILSARNAILIVL</sequence>
<feature type="region of interest" description="Disordered" evidence="5">
    <location>
        <begin position="238"/>
        <end position="270"/>
    </location>
</feature>
<feature type="domain" description="RanBP2-type" evidence="6">
    <location>
        <begin position="275"/>
        <end position="304"/>
    </location>
</feature>
<evidence type="ECO:0000256" key="5">
    <source>
        <dbReference type="SAM" id="MobiDB-lite"/>
    </source>
</evidence>
<dbReference type="PANTHER" id="PTHR23111">
    <property type="entry name" value="ZINC FINGER PROTEIN"/>
    <property type="match status" value="1"/>
</dbReference>
<accession>A0ABR0UM80</accession>
<evidence type="ECO:0000259" key="6">
    <source>
        <dbReference type="PROSITE" id="PS50199"/>
    </source>
</evidence>
<evidence type="ECO:0000313" key="7">
    <source>
        <dbReference type="EMBL" id="KAK6123677.1"/>
    </source>
</evidence>
<keyword evidence="2 4" id="KW-0863">Zinc-finger</keyword>
<dbReference type="SMART" id="SM00547">
    <property type="entry name" value="ZnF_RBZ"/>
    <property type="match status" value="4"/>
</dbReference>
<proteinExistence type="predicted"/>
<feature type="compositionally biased region" description="Polar residues" evidence="5">
    <location>
        <begin position="252"/>
        <end position="269"/>
    </location>
</feature>
<dbReference type="Gene3D" id="4.10.1060.10">
    <property type="entry name" value="Zinc finger, RanBP2-type"/>
    <property type="match status" value="2"/>
</dbReference>
<evidence type="ECO:0000256" key="1">
    <source>
        <dbReference type="ARBA" id="ARBA00022723"/>
    </source>
</evidence>
<reference evidence="7 8" key="1">
    <citation type="journal article" date="2021" name="Comput. Struct. Biotechnol. J.">
        <title>De novo genome assembly of the potent medicinal plant Rehmannia glutinosa using nanopore technology.</title>
        <authorList>
            <person name="Ma L."/>
            <person name="Dong C."/>
            <person name="Song C."/>
            <person name="Wang X."/>
            <person name="Zheng X."/>
            <person name="Niu Y."/>
            <person name="Chen S."/>
            <person name="Feng W."/>
        </authorList>
    </citation>
    <scope>NUCLEOTIDE SEQUENCE [LARGE SCALE GENOMIC DNA]</scope>
    <source>
        <strain evidence="7">DH-2019</strain>
    </source>
</reference>
<evidence type="ECO:0000256" key="4">
    <source>
        <dbReference type="PROSITE-ProRule" id="PRU00322"/>
    </source>
</evidence>
<protein>
    <recommendedName>
        <fullName evidence="6">RanBP2-type domain-containing protein</fullName>
    </recommendedName>
</protein>
<evidence type="ECO:0000313" key="8">
    <source>
        <dbReference type="Proteomes" id="UP001318860"/>
    </source>
</evidence>
<gene>
    <name evidence="7" type="ORF">DH2020_042580</name>
</gene>
<dbReference type="SUPFAM" id="SSF90209">
    <property type="entry name" value="Ran binding protein zinc finger-like"/>
    <property type="match status" value="2"/>
</dbReference>
<dbReference type="Pfam" id="PF00641">
    <property type="entry name" value="Zn_ribbon_RanBP"/>
    <property type="match status" value="2"/>
</dbReference>
<keyword evidence="3" id="KW-0862">Zinc</keyword>
<dbReference type="InterPro" id="IPR001876">
    <property type="entry name" value="Znf_RanBP2"/>
</dbReference>